<evidence type="ECO:0000313" key="9">
    <source>
        <dbReference type="EMBL" id="PZF86643.1"/>
    </source>
</evidence>
<keyword evidence="2 7" id="KW-0813">Transport</keyword>
<evidence type="ECO:0000256" key="7">
    <source>
        <dbReference type="RuleBase" id="RU363032"/>
    </source>
</evidence>
<protein>
    <submittedName>
        <fullName evidence="9">ABC transporter permease</fullName>
    </submittedName>
</protein>
<evidence type="ECO:0000256" key="1">
    <source>
        <dbReference type="ARBA" id="ARBA00004651"/>
    </source>
</evidence>
<feature type="domain" description="ABC transmembrane type-1" evidence="8">
    <location>
        <begin position="98"/>
        <end position="300"/>
    </location>
</feature>
<comment type="similarity">
    <text evidence="7">Belongs to the binding-protein-dependent transport system permease family.</text>
</comment>
<keyword evidence="10" id="KW-1185">Reference proteome</keyword>
<keyword evidence="4 7" id="KW-0812">Transmembrane</keyword>
<gene>
    <name evidence="9" type="ORF">C1I92_00225</name>
</gene>
<evidence type="ECO:0000256" key="2">
    <source>
        <dbReference type="ARBA" id="ARBA00022448"/>
    </source>
</evidence>
<dbReference type="Pfam" id="PF19300">
    <property type="entry name" value="BPD_transp_1_N"/>
    <property type="match status" value="1"/>
</dbReference>
<dbReference type="RefSeq" id="WP_111252641.1">
    <property type="nucleotide sequence ID" value="NZ_POTW01000001.1"/>
</dbReference>
<feature type="transmembrane region" description="Helical" evidence="7">
    <location>
        <begin position="281"/>
        <end position="300"/>
    </location>
</feature>
<sequence>MKIAVWLGRRLIAIVLQLLIISFLTFSLLFLMPGSPEQILIGPNPATAEQLESIRERYGLNEPFLAQYADWLGAAVHLDFGTSIANGEEVSSLLIERSGVTVSLAIYAIVLLLLLAVPLGLVAGARAGGTADRVISAVTTMLVSAPAFATGLLLLYVFGVVLRWFPIFGFGSGFTDVVWHLTLPAATLAIAVIALIVRQTRAVAATIVRSDYVLFGRARGVAPWTIWTRYLLRGSSMPLVTSMGLVLGFFLTGTVVVERLFSIPGLGSLLINAVSTKDLPVVQGATILVSFFVLLANLLADASHLAVDPRVRKAVLA</sequence>
<dbReference type="EMBL" id="POTW01000001">
    <property type="protein sequence ID" value="PZF86643.1"/>
    <property type="molecule type" value="Genomic_DNA"/>
</dbReference>
<feature type="transmembrane region" description="Helical" evidence="7">
    <location>
        <begin position="104"/>
        <end position="125"/>
    </location>
</feature>
<dbReference type="PANTHER" id="PTHR43163:SF6">
    <property type="entry name" value="DIPEPTIDE TRANSPORT SYSTEM PERMEASE PROTEIN DPPB-RELATED"/>
    <property type="match status" value="1"/>
</dbReference>
<feature type="transmembrane region" description="Helical" evidence="7">
    <location>
        <begin position="137"/>
        <end position="165"/>
    </location>
</feature>
<evidence type="ECO:0000256" key="5">
    <source>
        <dbReference type="ARBA" id="ARBA00022989"/>
    </source>
</evidence>
<dbReference type="Pfam" id="PF00528">
    <property type="entry name" value="BPD_transp_1"/>
    <property type="match status" value="1"/>
</dbReference>
<feature type="transmembrane region" description="Helical" evidence="7">
    <location>
        <begin position="239"/>
        <end position="261"/>
    </location>
</feature>
<dbReference type="Gene3D" id="1.10.3720.10">
    <property type="entry name" value="MetI-like"/>
    <property type="match status" value="1"/>
</dbReference>
<name>A0A2W2D2A2_9ACTN</name>
<dbReference type="InterPro" id="IPR045621">
    <property type="entry name" value="BPD_transp_1_N"/>
</dbReference>
<comment type="caution">
    <text evidence="9">The sequence shown here is derived from an EMBL/GenBank/DDBJ whole genome shotgun (WGS) entry which is preliminary data.</text>
</comment>
<evidence type="ECO:0000259" key="8">
    <source>
        <dbReference type="PROSITE" id="PS50928"/>
    </source>
</evidence>
<comment type="subcellular location">
    <subcellularLocation>
        <location evidence="1 7">Cell membrane</location>
        <topology evidence="1 7">Multi-pass membrane protein</topology>
    </subcellularLocation>
</comment>
<keyword evidence="3" id="KW-1003">Cell membrane</keyword>
<dbReference type="PANTHER" id="PTHR43163">
    <property type="entry name" value="DIPEPTIDE TRANSPORT SYSTEM PERMEASE PROTEIN DPPB-RELATED"/>
    <property type="match status" value="1"/>
</dbReference>
<dbReference type="AlphaFoldDB" id="A0A2W2D2A2"/>
<evidence type="ECO:0000256" key="3">
    <source>
        <dbReference type="ARBA" id="ARBA00022475"/>
    </source>
</evidence>
<feature type="transmembrane region" description="Helical" evidence="7">
    <location>
        <begin position="177"/>
        <end position="197"/>
    </location>
</feature>
<dbReference type="InterPro" id="IPR035906">
    <property type="entry name" value="MetI-like_sf"/>
</dbReference>
<keyword evidence="5 7" id="KW-1133">Transmembrane helix</keyword>
<dbReference type="Proteomes" id="UP000248764">
    <property type="component" value="Unassembled WGS sequence"/>
</dbReference>
<proteinExistence type="inferred from homology"/>
<reference evidence="9 10" key="1">
    <citation type="submission" date="2018-01" db="EMBL/GenBank/DDBJ databases">
        <title>Draft genome sequence of Jiangella sp. GTF31.</title>
        <authorList>
            <person name="Sahin N."/>
            <person name="Ay H."/>
            <person name="Saygin H."/>
        </authorList>
    </citation>
    <scope>NUCLEOTIDE SEQUENCE [LARGE SCALE GENOMIC DNA]</scope>
    <source>
        <strain evidence="9 10">GTF31</strain>
    </source>
</reference>
<dbReference type="PROSITE" id="PS50928">
    <property type="entry name" value="ABC_TM1"/>
    <property type="match status" value="1"/>
</dbReference>
<dbReference type="CDD" id="cd06261">
    <property type="entry name" value="TM_PBP2"/>
    <property type="match status" value="1"/>
</dbReference>
<evidence type="ECO:0000256" key="6">
    <source>
        <dbReference type="ARBA" id="ARBA00023136"/>
    </source>
</evidence>
<keyword evidence="6 7" id="KW-0472">Membrane</keyword>
<evidence type="ECO:0000313" key="10">
    <source>
        <dbReference type="Proteomes" id="UP000248764"/>
    </source>
</evidence>
<accession>A0A2W2D2A2</accession>
<dbReference type="SUPFAM" id="SSF161098">
    <property type="entry name" value="MetI-like"/>
    <property type="match status" value="1"/>
</dbReference>
<dbReference type="GO" id="GO:0055085">
    <property type="term" value="P:transmembrane transport"/>
    <property type="evidence" value="ECO:0007669"/>
    <property type="project" value="InterPro"/>
</dbReference>
<dbReference type="InterPro" id="IPR000515">
    <property type="entry name" value="MetI-like"/>
</dbReference>
<feature type="transmembrane region" description="Helical" evidence="7">
    <location>
        <begin position="12"/>
        <end position="32"/>
    </location>
</feature>
<organism evidence="9 10">
    <name type="scientific">Jiangella anatolica</name>
    <dbReference type="NCBI Taxonomy" id="2670374"/>
    <lineage>
        <taxon>Bacteria</taxon>
        <taxon>Bacillati</taxon>
        <taxon>Actinomycetota</taxon>
        <taxon>Actinomycetes</taxon>
        <taxon>Jiangellales</taxon>
        <taxon>Jiangellaceae</taxon>
        <taxon>Jiangella</taxon>
    </lineage>
</organism>
<dbReference type="GO" id="GO:0005886">
    <property type="term" value="C:plasma membrane"/>
    <property type="evidence" value="ECO:0007669"/>
    <property type="project" value="UniProtKB-SubCell"/>
</dbReference>
<evidence type="ECO:0000256" key="4">
    <source>
        <dbReference type="ARBA" id="ARBA00022692"/>
    </source>
</evidence>